<sequence>MAGDRRVVVVLLAGSAVALAGPIGFVGLVVPHACRMLVGVDYRWVIPFSAGGGALLVVGADALARHFLPDVNLPVGVTMALVGAPFFIWLARRRIGGAR</sequence>
<dbReference type="Pfam" id="PF01032">
    <property type="entry name" value="FecCD"/>
    <property type="match status" value="1"/>
</dbReference>
<accession>A0A1E3H745</accession>
<comment type="caution">
    <text evidence="9">The sequence shown here is derived from an EMBL/GenBank/DDBJ whole genome shotgun (WGS) entry which is preliminary data.</text>
</comment>
<comment type="subcellular location">
    <subcellularLocation>
        <location evidence="1">Cell membrane</location>
        <topology evidence="1">Multi-pass membrane protein</topology>
    </subcellularLocation>
</comment>
<evidence type="ECO:0000256" key="5">
    <source>
        <dbReference type="ARBA" id="ARBA00022692"/>
    </source>
</evidence>
<evidence type="ECO:0000256" key="1">
    <source>
        <dbReference type="ARBA" id="ARBA00004651"/>
    </source>
</evidence>
<evidence type="ECO:0000256" key="3">
    <source>
        <dbReference type="ARBA" id="ARBA00022448"/>
    </source>
</evidence>
<feature type="transmembrane region" description="Helical" evidence="8">
    <location>
        <begin position="71"/>
        <end position="91"/>
    </location>
</feature>
<dbReference type="Gene3D" id="1.10.3470.10">
    <property type="entry name" value="ABC transporter involved in vitamin B12 uptake, BtuC"/>
    <property type="match status" value="1"/>
</dbReference>
<dbReference type="PANTHER" id="PTHR30472:SF1">
    <property type="entry name" value="FE(3+) DICITRATE TRANSPORT SYSTEM PERMEASE PROTEIN FECC-RELATED"/>
    <property type="match status" value="1"/>
</dbReference>
<dbReference type="InterPro" id="IPR000522">
    <property type="entry name" value="ABC_transptr_permease_BtuC"/>
</dbReference>
<keyword evidence="6 8" id="KW-1133">Transmembrane helix</keyword>
<evidence type="ECO:0000256" key="4">
    <source>
        <dbReference type="ARBA" id="ARBA00022475"/>
    </source>
</evidence>
<proteinExistence type="inferred from homology"/>
<keyword evidence="3" id="KW-0813">Transport</keyword>
<protein>
    <submittedName>
        <fullName evidence="9">Putative siderophore transport system permease protein YfiZ</fullName>
    </submittedName>
</protein>
<dbReference type="AlphaFoldDB" id="A0A1E3H745"/>
<dbReference type="Proteomes" id="UP000094622">
    <property type="component" value="Unassembled WGS sequence"/>
</dbReference>
<evidence type="ECO:0000256" key="8">
    <source>
        <dbReference type="SAM" id="Phobius"/>
    </source>
</evidence>
<dbReference type="PANTHER" id="PTHR30472">
    <property type="entry name" value="FERRIC ENTEROBACTIN TRANSPORT SYSTEM PERMEASE PROTEIN"/>
    <property type="match status" value="1"/>
</dbReference>
<keyword evidence="10" id="KW-1185">Reference proteome</keyword>
<evidence type="ECO:0000256" key="6">
    <source>
        <dbReference type="ARBA" id="ARBA00022989"/>
    </source>
</evidence>
<keyword evidence="4" id="KW-1003">Cell membrane</keyword>
<gene>
    <name evidence="9" type="primary">yfiZ</name>
    <name evidence="9" type="ORF">A6302_00456</name>
</gene>
<evidence type="ECO:0000313" key="10">
    <source>
        <dbReference type="Proteomes" id="UP000094622"/>
    </source>
</evidence>
<evidence type="ECO:0000313" key="9">
    <source>
        <dbReference type="EMBL" id="ODN72158.1"/>
    </source>
</evidence>
<keyword evidence="7 8" id="KW-0472">Membrane</keyword>
<comment type="similarity">
    <text evidence="2">Belongs to the binding-protein-dependent transport system permease family. FecCD subfamily.</text>
</comment>
<dbReference type="GO" id="GO:0005886">
    <property type="term" value="C:plasma membrane"/>
    <property type="evidence" value="ECO:0007669"/>
    <property type="project" value="UniProtKB-SubCell"/>
</dbReference>
<name>A0A1E3H745_9HYPH</name>
<dbReference type="GO" id="GO:0033214">
    <property type="term" value="P:siderophore-iron import into cell"/>
    <property type="evidence" value="ECO:0007669"/>
    <property type="project" value="TreeGrafter"/>
</dbReference>
<reference evidence="9 10" key="1">
    <citation type="submission" date="2016-07" db="EMBL/GenBank/DDBJ databases">
        <title>Draft Genome Sequence of Methylobrevis pamukkalensis PK2.</title>
        <authorList>
            <person name="Vasilenko O.V."/>
            <person name="Doronina N.V."/>
            <person name="Shmareva M.N."/>
            <person name="Tarlachkov S.V."/>
            <person name="Mustakhimov I."/>
            <person name="Trotsenko Y.A."/>
        </authorList>
    </citation>
    <scope>NUCLEOTIDE SEQUENCE [LARGE SCALE GENOMIC DNA]</scope>
    <source>
        <strain evidence="9 10">PK2</strain>
    </source>
</reference>
<organism evidence="9 10">
    <name type="scientific">Methylobrevis pamukkalensis</name>
    <dbReference type="NCBI Taxonomy" id="1439726"/>
    <lineage>
        <taxon>Bacteria</taxon>
        <taxon>Pseudomonadati</taxon>
        <taxon>Pseudomonadota</taxon>
        <taxon>Alphaproteobacteria</taxon>
        <taxon>Hyphomicrobiales</taxon>
        <taxon>Pleomorphomonadaceae</taxon>
        <taxon>Methylobrevis</taxon>
    </lineage>
</organism>
<evidence type="ECO:0000256" key="7">
    <source>
        <dbReference type="ARBA" id="ARBA00023136"/>
    </source>
</evidence>
<dbReference type="GO" id="GO:0022857">
    <property type="term" value="F:transmembrane transporter activity"/>
    <property type="evidence" value="ECO:0007669"/>
    <property type="project" value="InterPro"/>
</dbReference>
<keyword evidence="5 8" id="KW-0812">Transmembrane</keyword>
<dbReference type="InterPro" id="IPR037294">
    <property type="entry name" value="ABC_BtuC-like"/>
</dbReference>
<dbReference type="EMBL" id="MCRJ01000006">
    <property type="protein sequence ID" value="ODN72158.1"/>
    <property type="molecule type" value="Genomic_DNA"/>
</dbReference>
<evidence type="ECO:0000256" key="2">
    <source>
        <dbReference type="ARBA" id="ARBA00007935"/>
    </source>
</evidence>
<dbReference type="SUPFAM" id="SSF81345">
    <property type="entry name" value="ABC transporter involved in vitamin B12 uptake, BtuC"/>
    <property type="match status" value="1"/>
</dbReference>